<organism evidence="1">
    <name type="scientific">Serratia phage Kevin</name>
    <dbReference type="NCBI Taxonomy" id="3161161"/>
    <lineage>
        <taxon>Viruses</taxon>
        <taxon>Duplodnaviria</taxon>
        <taxon>Heunggongvirae</taxon>
        <taxon>Uroviricota</taxon>
        <taxon>Caudoviricetes</taxon>
        <taxon>Pantevenvirales</taxon>
        <taxon>Ackermannviridae</taxon>
        <taxon>Miltonvirus</taxon>
    </lineage>
</organism>
<reference evidence="1" key="1">
    <citation type="submission" date="2024-06" db="EMBL/GenBank/DDBJ databases">
        <authorList>
            <person name="Melgar S."/>
            <person name="Ryabinky S."/>
            <person name="Merugu K."/>
            <person name="Desisa B."/>
            <person name="Truong H."/>
            <person name="Jamal R."/>
            <person name="Sandhu A."/>
            <person name="Johnson A."/>
        </authorList>
    </citation>
    <scope>NUCLEOTIDE SEQUENCE</scope>
</reference>
<accession>A0AAU8KZ65</accession>
<name>A0AAU8KZ65_9CAUD</name>
<dbReference type="EMBL" id="PP869623">
    <property type="protein sequence ID" value="XCN28095.1"/>
    <property type="molecule type" value="Genomic_DNA"/>
</dbReference>
<proteinExistence type="predicted"/>
<protein>
    <submittedName>
        <fullName evidence="1">Uncharacterized protein</fullName>
    </submittedName>
</protein>
<sequence length="134" mass="14823">MKTTEVIPMKKITIALALTMGLVSTANAGLRQDHSYCAGFYNAQAIGEMGSFSSTVNLLFRQEFSPAQKLAVRLFTRHVNAYKRIGGIDQEYYDQGGMAGGDIFMSGQATFRGKKVEYSDLDSFCQSLFRGKPR</sequence>
<evidence type="ECO:0000313" key="1">
    <source>
        <dbReference type="EMBL" id="XCN28095.1"/>
    </source>
</evidence>